<dbReference type="Proteomes" id="UP001224325">
    <property type="component" value="Chromosome"/>
</dbReference>
<proteinExistence type="predicted"/>
<keyword evidence="1" id="KW-0812">Transmembrane</keyword>
<accession>A0AAU7EG82</accession>
<dbReference type="RefSeq" id="WP_308990634.1">
    <property type="nucleotide sequence ID" value="NZ_CP155618.1"/>
</dbReference>
<keyword evidence="1" id="KW-1133">Transmembrane helix</keyword>
<reference evidence="2" key="1">
    <citation type="submission" date="2024-04" db="EMBL/GenBank/DDBJ databases">
        <title>Mariniflexile litorale, isolated from the shallow sediments of the Sea of Japan.</title>
        <authorList>
            <person name="Romanenko L."/>
            <person name="Isaeva M."/>
        </authorList>
    </citation>
    <scope>NUCLEOTIDE SEQUENCE [LARGE SCALE GENOMIC DNA]</scope>
    <source>
        <strain evidence="2">KMM 9835</strain>
    </source>
</reference>
<keyword evidence="1" id="KW-0472">Membrane</keyword>
<keyword evidence="3" id="KW-1185">Reference proteome</keyword>
<feature type="transmembrane region" description="Helical" evidence="1">
    <location>
        <begin position="6"/>
        <end position="23"/>
    </location>
</feature>
<organism evidence="2 3">
    <name type="scientific">Mariniflexile litorale</name>
    <dbReference type="NCBI Taxonomy" id="3045158"/>
    <lineage>
        <taxon>Bacteria</taxon>
        <taxon>Pseudomonadati</taxon>
        <taxon>Bacteroidota</taxon>
        <taxon>Flavobacteriia</taxon>
        <taxon>Flavobacteriales</taxon>
        <taxon>Flavobacteriaceae</taxon>
        <taxon>Mariniflexile</taxon>
    </lineage>
</organism>
<dbReference type="PROSITE" id="PS50896">
    <property type="entry name" value="LISH"/>
    <property type="match status" value="1"/>
</dbReference>
<dbReference type="KEGG" id="mlil:QLS71_004040"/>
<evidence type="ECO:0000256" key="1">
    <source>
        <dbReference type="SAM" id="Phobius"/>
    </source>
</evidence>
<dbReference type="InterPro" id="IPR006594">
    <property type="entry name" value="LisH"/>
</dbReference>
<evidence type="ECO:0000313" key="3">
    <source>
        <dbReference type="Proteomes" id="UP001224325"/>
    </source>
</evidence>
<protein>
    <submittedName>
        <fullName evidence="2">Uncharacterized protein</fullName>
    </submittedName>
</protein>
<name>A0AAU7EG82_9FLAO</name>
<dbReference type="EMBL" id="CP155618">
    <property type="protein sequence ID" value="XBL15192.1"/>
    <property type="molecule type" value="Genomic_DNA"/>
</dbReference>
<evidence type="ECO:0000313" key="2">
    <source>
        <dbReference type="EMBL" id="XBL15192.1"/>
    </source>
</evidence>
<sequence length="162" mass="18456">MKFGLVFILIGLLFNFFVFNYYFEAVHSLQQTSQINQTTKQKLLELNGSVNKSQKMVDDMLKSSSSKSSFYVNAVIQGLPNSILLTEVNYQPLLKRIKSGQSIETDHNTMLVSGESNHSESFSKWIADLEVIDWVEKVEILHYEDTSTLVSNFSLKLIIAHD</sequence>
<dbReference type="AlphaFoldDB" id="A0AAU7EG82"/>
<gene>
    <name evidence="2" type="ORF">QLS71_004040</name>
</gene>